<evidence type="ECO:0000313" key="2">
    <source>
        <dbReference type="EMBL" id="GHB18744.1"/>
    </source>
</evidence>
<dbReference type="Proteomes" id="UP000646745">
    <property type="component" value="Unassembled WGS sequence"/>
</dbReference>
<dbReference type="InterPro" id="IPR021329">
    <property type="entry name" value="DUF2938"/>
</dbReference>
<feature type="transmembrane region" description="Helical" evidence="1">
    <location>
        <begin position="6"/>
        <end position="27"/>
    </location>
</feature>
<keyword evidence="1" id="KW-0472">Membrane</keyword>
<dbReference type="Pfam" id="PF11158">
    <property type="entry name" value="DUF2938"/>
    <property type="match status" value="1"/>
</dbReference>
<comment type="caution">
    <text evidence="2">The sequence shown here is derived from an EMBL/GenBank/DDBJ whole genome shotgun (WGS) entry which is preliminary data.</text>
</comment>
<evidence type="ECO:0008006" key="4">
    <source>
        <dbReference type="Google" id="ProtNLM"/>
    </source>
</evidence>
<evidence type="ECO:0000313" key="3">
    <source>
        <dbReference type="Proteomes" id="UP000646745"/>
    </source>
</evidence>
<dbReference type="RefSeq" id="WP_189444243.1">
    <property type="nucleotide sequence ID" value="NZ_BMZI01000003.1"/>
</dbReference>
<keyword evidence="1" id="KW-0812">Transmembrane</keyword>
<name>A0ABQ3DY63_9GAMM</name>
<feature type="transmembrane region" description="Helical" evidence="1">
    <location>
        <begin position="70"/>
        <end position="91"/>
    </location>
</feature>
<feature type="transmembrane region" description="Helical" evidence="1">
    <location>
        <begin position="136"/>
        <end position="156"/>
    </location>
</feature>
<evidence type="ECO:0000256" key="1">
    <source>
        <dbReference type="SAM" id="Phobius"/>
    </source>
</evidence>
<keyword evidence="3" id="KW-1185">Reference proteome</keyword>
<feature type="transmembrane region" description="Helical" evidence="1">
    <location>
        <begin position="103"/>
        <end position="124"/>
    </location>
</feature>
<proteinExistence type="predicted"/>
<protein>
    <recommendedName>
        <fullName evidence="4">DUF2938 family protein</fullName>
    </recommendedName>
</protein>
<reference evidence="3" key="1">
    <citation type="journal article" date="2019" name="Int. J. Syst. Evol. Microbiol.">
        <title>The Global Catalogue of Microorganisms (GCM) 10K type strain sequencing project: providing services to taxonomists for standard genome sequencing and annotation.</title>
        <authorList>
            <consortium name="The Broad Institute Genomics Platform"/>
            <consortium name="The Broad Institute Genome Sequencing Center for Infectious Disease"/>
            <person name="Wu L."/>
            <person name="Ma J."/>
        </authorList>
    </citation>
    <scope>NUCLEOTIDE SEQUENCE [LARGE SCALE GENOMIC DNA]</scope>
    <source>
        <strain evidence="3">KCTC 32998</strain>
    </source>
</reference>
<accession>A0ABQ3DY63</accession>
<organism evidence="2 3">
    <name type="scientific">Salinicola rhizosphaerae</name>
    <dbReference type="NCBI Taxonomy" id="1443141"/>
    <lineage>
        <taxon>Bacteria</taxon>
        <taxon>Pseudomonadati</taxon>
        <taxon>Pseudomonadota</taxon>
        <taxon>Gammaproteobacteria</taxon>
        <taxon>Oceanospirillales</taxon>
        <taxon>Halomonadaceae</taxon>
        <taxon>Salinicola</taxon>
    </lineage>
</organism>
<sequence length="163" mass="17427">MDGVVIFILVVGVGSTIVLDLWAWLVAKTTGMAGTDWGVVGRWLLDIPKGRLVLDSHPDRSAPGGREKTVGWLFHYLVGLAYAMLILLVWGVDYIADPQVMPVFWVGVVISSLAGLLILMPGLGGGVLGRKLPNQAVIIVYVIIAHIAFAAGQYAFANLVASF</sequence>
<gene>
    <name evidence="2" type="ORF">GCM10009038_17250</name>
</gene>
<dbReference type="EMBL" id="BMZI01000003">
    <property type="protein sequence ID" value="GHB18744.1"/>
    <property type="molecule type" value="Genomic_DNA"/>
</dbReference>
<keyword evidence="1" id="KW-1133">Transmembrane helix</keyword>